<dbReference type="GO" id="GO:0003677">
    <property type="term" value="F:DNA binding"/>
    <property type="evidence" value="ECO:0007669"/>
    <property type="project" value="UniProtKB-KW"/>
</dbReference>
<name>W5TM20_9NOCA</name>
<dbReference type="STRING" id="1415166.NONO_c52430"/>
<dbReference type="SUPFAM" id="SSF47413">
    <property type="entry name" value="lambda repressor-like DNA-binding domains"/>
    <property type="match status" value="1"/>
</dbReference>
<keyword evidence="3" id="KW-1185">Reference proteome</keyword>
<evidence type="ECO:0000313" key="2">
    <source>
        <dbReference type="EMBL" id="AHH20023.1"/>
    </source>
</evidence>
<protein>
    <submittedName>
        <fullName evidence="2">Putative DNA-binding protein</fullName>
    </submittedName>
</protein>
<sequence length="279" mass="31321">MTDDNIHDAREALGARLRELRRTAGLTGRKLAQLSGWHETKVSKLEYARINPSDADIRAYCEHTGSRDQLADLLATLHNIDAAYLEWRKVLGTGYQRRQQKSAQLEARALIIRAYQSQIIPGLLQTAEYATALLKRLIEFYRMANDLDAGVSARMERQRVLYQRDHRFSFLMSEQALYSTVGDGDVMIGQLDRLNTLVGMPRITIGIIPAMSEVLALSTSFVMFDNSMVMVEGTAAELTITQPREIAIYGRAFDTLAGQSVTGERARALIRKALDARRS</sequence>
<dbReference type="EMBL" id="CP006850">
    <property type="protein sequence ID" value="AHH20023.1"/>
    <property type="molecule type" value="Genomic_DNA"/>
</dbReference>
<dbReference type="Pfam" id="PF13560">
    <property type="entry name" value="HTH_31"/>
    <property type="match status" value="1"/>
</dbReference>
<dbReference type="RefSeq" id="WP_025351405.1">
    <property type="nucleotide sequence ID" value="NZ_CP006850.1"/>
</dbReference>
<dbReference type="Gene3D" id="1.10.260.40">
    <property type="entry name" value="lambda repressor-like DNA-binding domains"/>
    <property type="match status" value="1"/>
</dbReference>
<keyword evidence="2" id="KW-0238">DNA-binding</keyword>
<dbReference type="PROSITE" id="PS50943">
    <property type="entry name" value="HTH_CROC1"/>
    <property type="match status" value="1"/>
</dbReference>
<dbReference type="InterPro" id="IPR010982">
    <property type="entry name" value="Lambda_DNA-bd_dom_sf"/>
</dbReference>
<dbReference type="PATRIC" id="fig|1415166.3.peg.5400"/>
<dbReference type="SMART" id="SM00530">
    <property type="entry name" value="HTH_XRE"/>
    <property type="match status" value="1"/>
</dbReference>
<dbReference type="InterPro" id="IPR043917">
    <property type="entry name" value="DUF5753"/>
</dbReference>
<reference evidence="2 3" key="1">
    <citation type="journal article" date="2014" name="Appl. Environ. Microbiol.">
        <title>Insights into the Microbial Degradation of Rubber and Gutta-Percha by Analysis of the Complete Genome of Nocardia nova SH22a.</title>
        <authorList>
            <person name="Luo Q."/>
            <person name="Hiessl S."/>
            <person name="Poehlein A."/>
            <person name="Daniel R."/>
            <person name="Steinbuchel A."/>
        </authorList>
    </citation>
    <scope>NUCLEOTIDE SEQUENCE [LARGE SCALE GENOMIC DNA]</scope>
    <source>
        <strain evidence="2">SH22a</strain>
    </source>
</reference>
<proteinExistence type="predicted"/>
<dbReference type="Pfam" id="PF19054">
    <property type="entry name" value="DUF5753"/>
    <property type="match status" value="1"/>
</dbReference>
<evidence type="ECO:0000313" key="3">
    <source>
        <dbReference type="Proteomes" id="UP000019150"/>
    </source>
</evidence>
<dbReference type="HOGENOM" id="CLU_055817_2_0_11"/>
<feature type="domain" description="HTH cro/C1-type" evidence="1">
    <location>
        <begin position="17"/>
        <end position="73"/>
    </location>
</feature>
<dbReference type="Proteomes" id="UP000019150">
    <property type="component" value="Chromosome"/>
</dbReference>
<dbReference type="eggNOG" id="COG1396">
    <property type="taxonomic scope" value="Bacteria"/>
</dbReference>
<evidence type="ECO:0000259" key="1">
    <source>
        <dbReference type="PROSITE" id="PS50943"/>
    </source>
</evidence>
<dbReference type="AlphaFoldDB" id="W5TM20"/>
<accession>W5TM20</accession>
<gene>
    <name evidence="2" type="ORF">NONO_c52430</name>
</gene>
<organism evidence="2 3">
    <name type="scientific">Nocardia nova SH22a</name>
    <dbReference type="NCBI Taxonomy" id="1415166"/>
    <lineage>
        <taxon>Bacteria</taxon>
        <taxon>Bacillati</taxon>
        <taxon>Actinomycetota</taxon>
        <taxon>Actinomycetes</taxon>
        <taxon>Mycobacteriales</taxon>
        <taxon>Nocardiaceae</taxon>
        <taxon>Nocardia</taxon>
    </lineage>
</organism>
<dbReference type="CDD" id="cd00093">
    <property type="entry name" value="HTH_XRE"/>
    <property type="match status" value="1"/>
</dbReference>
<dbReference type="InterPro" id="IPR001387">
    <property type="entry name" value="Cro/C1-type_HTH"/>
</dbReference>
<dbReference type="KEGG" id="nno:NONO_c52430"/>